<comment type="caution">
    <text evidence="4">The sequence shown here is derived from an EMBL/GenBank/DDBJ whole genome shotgun (WGS) entry which is preliminary data.</text>
</comment>
<dbReference type="GO" id="GO:0003677">
    <property type="term" value="F:DNA binding"/>
    <property type="evidence" value="ECO:0007669"/>
    <property type="project" value="InterPro"/>
</dbReference>
<dbReference type="GO" id="GO:0006355">
    <property type="term" value="P:regulation of DNA-templated transcription"/>
    <property type="evidence" value="ECO:0007669"/>
    <property type="project" value="InterPro"/>
</dbReference>
<dbReference type="SMART" id="SM00020">
    <property type="entry name" value="Tryp_SPc"/>
    <property type="match status" value="1"/>
</dbReference>
<feature type="domain" description="Peptidase S1" evidence="2">
    <location>
        <begin position="207"/>
        <end position="520"/>
    </location>
</feature>
<keyword evidence="5" id="KW-1185">Reference proteome</keyword>
<dbReference type="PROSITE" id="PS51526">
    <property type="entry name" value="RFX_DBD"/>
    <property type="match status" value="1"/>
</dbReference>
<feature type="compositionally biased region" description="Polar residues" evidence="1">
    <location>
        <begin position="632"/>
        <end position="643"/>
    </location>
</feature>
<feature type="region of interest" description="Disordered" evidence="1">
    <location>
        <begin position="84"/>
        <end position="182"/>
    </location>
</feature>
<evidence type="ECO:0000313" key="4">
    <source>
        <dbReference type="EMBL" id="CAG7838575.1"/>
    </source>
</evidence>
<dbReference type="FunFam" id="1.10.10.10:FF:000422">
    <property type="entry name" value="DNA-binding protein RFX7"/>
    <property type="match status" value="1"/>
</dbReference>
<dbReference type="InterPro" id="IPR003150">
    <property type="entry name" value="DNA-bd_RFX"/>
</dbReference>
<evidence type="ECO:0000256" key="1">
    <source>
        <dbReference type="SAM" id="MobiDB-lite"/>
    </source>
</evidence>
<protein>
    <submittedName>
        <fullName evidence="4">Uncharacterized protein</fullName>
    </submittedName>
</protein>
<dbReference type="GO" id="GO:0006508">
    <property type="term" value="P:proteolysis"/>
    <property type="evidence" value="ECO:0007669"/>
    <property type="project" value="InterPro"/>
</dbReference>
<evidence type="ECO:0000259" key="3">
    <source>
        <dbReference type="PROSITE" id="PS51526"/>
    </source>
</evidence>
<evidence type="ECO:0000313" key="5">
    <source>
        <dbReference type="Proteomes" id="UP000708208"/>
    </source>
</evidence>
<accession>A0A8J2PV47</accession>
<feature type="compositionally biased region" description="Polar residues" evidence="1">
    <location>
        <begin position="694"/>
        <end position="703"/>
    </location>
</feature>
<proteinExistence type="predicted"/>
<sequence length="750" mass="82173">MTDLFSCSKPNTKCCAPKTALKEHLDSINVTTAAPMTTAKPPENKVINNQQNMHGPGANSFNGPMNPYANNNAIPNPPPVSYTNFPPSQMHHQSQQQSIPSIIQPQPSMPSVTQQPYYAYPPSQQPQQPKPAPVATIPSAPVPPSSMTTMNMAPQQQQQPPPQPPPGVALIPSPNILPQQKPSTRLPINRYVCGVKGHSASNRVKRVVGGEDSLPGEWCWQVALINSLNQYLCGGALIGTQWVLTAAHCVTNIVRSGDAIYVRVGDHDLTSKYGSPGAQTLRVATTYIHHNHNSQTLDNDIALLKLQGQAALKEGVCLVCLPARGSAKETPGKRCTVTGYGYMGESGPIPLRVREAILPIVSETECVRKVNAVTEKVFVLPASSFCAGGEYKNDACQGDGGGPLVCQDEGFYELTGLVSWGFGCGRENVPGVYVKVYQMYKKYTKLTKPVSTADFGKIVRQVFPQVKPRRLGQRGNSRYCYANIRKKTNPDVPMLPVIESSPEPESTSSKILTWANKTFSQNFQSLDEFSNVMENLSEIVQHQQTQQAPQKRGVKRSGSSCSLQNHNQQQQLEKVPIPRLKREDSCTSDDPELQTYFCTTDEKWPHLRRLLTNNNTSNSTQFTPIPFRPPSAASTLNGSSSMGSKKKRHFSTAATMTQQSHQSQPPITPRSQSVPLSYIESPYEDEYGGDSGIGSLSSTPRNPMLSSVSNEILKPNDNLMLIPQNQADQIEDQLLGFEFDPVFDIDFGLN</sequence>
<name>A0A8J2PV47_9HEXA</name>
<dbReference type="Pfam" id="PF00089">
    <property type="entry name" value="Trypsin"/>
    <property type="match status" value="1"/>
</dbReference>
<feature type="compositionally biased region" description="Polar residues" evidence="1">
    <location>
        <begin position="557"/>
        <end position="572"/>
    </location>
</feature>
<feature type="domain" description="RFX-type winged-helix" evidence="3">
    <location>
        <begin position="417"/>
        <end position="488"/>
    </location>
</feature>
<reference evidence="4" key="1">
    <citation type="submission" date="2021-06" db="EMBL/GenBank/DDBJ databases">
        <authorList>
            <person name="Hodson N. C."/>
            <person name="Mongue J. A."/>
            <person name="Jaron S. K."/>
        </authorList>
    </citation>
    <scope>NUCLEOTIDE SEQUENCE</scope>
</reference>
<dbReference type="PANTHER" id="PTHR24258:SF140">
    <property type="entry name" value="BCDNA.GH08420-RELATED"/>
    <property type="match status" value="1"/>
</dbReference>
<dbReference type="OrthoDB" id="6437225at2759"/>
<dbReference type="PROSITE" id="PS50240">
    <property type="entry name" value="TRYPSIN_DOM"/>
    <property type="match status" value="1"/>
</dbReference>
<feature type="compositionally biased region" description="Polar residues" evidence="1">
    <location>
        <begin position="652"/>
        <end position="675"/>
    </location>
</feature>
<dbReference type="PANTHER" id="PTHR24258">
    <property type="entry name" value="SERINE PROTEASE-RELATED"/>
    <property type="match status" value="1"/>
</dbReference>
<feature type="region of interest" description="Disordered" evidence="1">
    <location>
        <begin position="542"/>
        <end position="589"/>
    </location>
</feature>
<dbReference type="Proteomes" id="UP000708208">
    <property type="component" value="Unassembled WGS sequence"/>
</dbReference>
<feature type="compositionally biased region" description="Low complexity" evidence="1">
    <location>
        <begin position="86"/>
        <end position="127"/>
    </location>
</feature>
<organism evidence="4 5">
    <name type="scientific">Allacma fusca</name>
    <dbReference type="NCBI Taxonomy" id="39272"/>
    <lineage>
        <taxon>Eukaryota</taxon>
        <taxon>Metazoa</taxon>
        <taxon>Ecdysozoa</taxon>
        <taxon>Arthropoda</taxon>
        <taxon>Hexapoda</taxon>
        <taxon>Collembola</taxon>
        <taxon>Symphypleona</taxon>
        <taxon>Sminthuridae</taxon>
        <taxon>Allacma</taxon>
    </lineage>
</organism>
<dbReference type="EMBL" id="CAJVCH010571806">
    <property type="protein sequence ID" value="CAG7838575.1"/>
    <property type="molecule type" value="Genomic_DNA"/>
</dbReference>
<dbReference type="FunFam" id="2.40.10.10:FF:000082">
    <property type="entry name" value="Plasma kallikrein"/>
    <property type="match status" value="1"/>
</dbReference>
<dbReference type="PROSITE" id="PS00134">
    <property type="entry name" value="TRYPSIN_HIS"/>
    <property type="match status" value="1"/>
</dbReference>
<dbReference type="InterPro" id="IPR001254">
    <property type="entry name" value="Trypsin_dom"/>
</dbReference>
<feature type="region of interest" description="Disordered" evidence="1">
    <location>
        <begin position="615"/>
        <end position="703"/>
    </location>
</feature>
<dbReference type="InterPro" id="IPR018114">
    <property type="entry name" value="TRYPSIN_HIS"/>
</dbReference>
<dbReference type="AlphaFoldDB" id="A0A8J2PV47"/>
<evidence type="ECO:0000259" key="2">
    <source>
        <dbReference type="PROSITE" id="PS50240"/>
    </source>
</evidence>
<dbReference type="CDD" id="cd00190">
    <property type="entry name" value="Tryp_SPc"/>
    <property type="match status" value="1"/>
</dbReference>
<dbReference type="GO" id="GO:0004252">
    <property type="term" value="F:serine-type endopeptidase activity"/>
    <property type="evidence" value="ECO:0007669"/>
    <property type="project" value="InterPro"/>
</dbReference>
<gene>
    <name evidence="4" type="ORF">AFUS01_LOCUS47532</name>
</gene>